<keyword evidence="2" id="KW-1185">Reference proteome</keyword>
<evidence type="ECO:0000313" key="1">
    <source>
        <dbReference type="EMBL" id="KAH7941539.1"/>
    </source>
</evidence>
<protein>
    <submittedName>
        <fullName evidence="1">Uncharacterized protein</fullName>
    </submittedName>
</protein>
<organism evidence="1 2">
    <name type="scientific">Dermacentor silvarum</name>
    <name type="common">Tick</name>
    <dbReference type="NCBI Taxonomy" id="543639"/>
    <lineage>
        <taxon>Eukaryota</taxon>
        <taxon>Metazoa</taxon>
        <taxon>Ecdysozoa</taxon>
        <taxon>Arthropoda</taxon>
        <taxon>Chelicerata</taxon>
        <taxon>Arachnida</taxon>
        <taxon>Acari</taxon>
        <taxon>Parasitiformes</taxon>
        <taxon>Ixodida</taxon>
        <taxon>Ixodoidea</taxon>
        <taxon>Ixodidae</taxon>
        <taxon>Rhipicephalinae</taxon>
        <taxon>Dermacentor</taxon>
    </lineage>
</organism>
<proteinExistence type="predicted"/>
<accession>A0ACB8CFM5</accession>
<comment type="caution">
    <text evidence="1">The sequence shown here is derived from an EMBL/GenBank/DDBJ whole genome shotgun (WGS) entry which is preliminary data.</text>
</comment>
<dbReference type="Proteomes" id="UP000821865">
    <property type="component" value="Chromosome 7"/>
</dbReference>
<reference evidence="1" key="1">
    <citation type="submission" date="2020-05" db="EMBL/GenBank/DDBJ databases">
        <title>Large-scale comparative analyses of tick genomes elucidate their genetic diversity and vector capacities.</title>
        <authorList>
            <person name="Jia N."/>
            <person name="Wang J."/>
            <person name="Shi W."/>
            <person name="Du L."/>
            <person name="Sun Y."/>
            <person name="Zhan W."/>
            <person name="Jiang J."/>
            <person name="Wang Q."/>
            <person name="Zhang B."/>
            <person name="Ji P."/>
            <person name="Sakyi L.B."/>
            <person name="Cui X."/>
            <person name="Yuan T."/>
            <person name="Jiang B."/>
            <person name="Yang W."/>
            <person name="Lam T.T.-Y."/>
            <person name="Chang Q."/>
            <person name="Ding S."/>
            <person name="Wang X."/>
            <person name="Zhu J."/>
            <person name="Ruan X."/>
            <person name="Zhao L."/>
            <person name="Wei J."/>
            <person name="Que T."/>
            <person name="Du C."/>
            <person name="Cheng J."/>
            <person name="Dai P."/>
            <person name="Han X."/>
            <person name="Huang E."/>
            <person name="Gao Y."/>
            <person name="Liu J."/>
            <person name="Shao H."/>
            <person name="Ye R."/>
            <person name="Li L."/>
            <person name="Wei W."/>
            <person name="Wang X."/>
            <person name="Wang C."/>
            <person name="Yang T."/>
            <person name="Huo Q."/>
            <person name="Li W."/>
            <person name="Guo W."/>
            <person name="Chen H."/>
            <person name="Zhou L."/>
            <person name="Ni X."/>
            <person name="Tian J."/>
            <person name="Zhou Y."/>
            <person name="Sheng Y."/>
            <person name="Liu T."/>
            <person name="Pan Y."/>
            <person name="Xia L."/>
            <person name="Li J."/>
            <person name="Zhao F."/>
            <person name="Cao W."/>
        </authorList>
    </citation>
    <scope>NUCLEOTIDE SEQUENCE</scope>
    <source>
        <strain evidence="1">Dsil-2018</strain>
    </source>
</reference>
<gene>
    <name evidence="1" type="ORF">HPB49_014786</name>
</gene>
<name>A0ACB8CFM5_DERSI</name>
<sequence length="103" mass="12169">MGRPQTILDHHTYLLNLTAANARPDVPPRWELEYSARAAYNLSSLEPQQWDALLLRMERDDDLFYRFFRYDTRTCNLVLEVNLRDHLHQASHGVNDIHVESYA</sequence>
<dbReference type="EMBL" id="CM023476">
    <property type="protein sequence ID" value="KAH7941539.1"/>
    <property type="molecule type" value="Genomic_DNA"/>
</dbReference>
<evidence type="ECO:0000313" key="2">
    <source>
        <dbReference type="Proteomes" id="UP000821865"/>
    </source>
</evidence>